<keyword evidence="2" id="KW-0732">Signal</keyword>
<proteinExistence type="predicted"/>
<evidence type="ECO:0000313" key="3">
    <source>
        <dbReference type="EMBL" id="KNF03897.1"/>
    </source>
</evidence>
<feature type="compositionally biased region" description="Basic and acidic residues" evidence="1">
    <location>
        <begin position="201"/>
        <end position="213"/>
    </location>
</feature>
<dbReference type="EMBL" id="AJIL01000015">
    <property type="protein sequence ID" value="KNF03897.1"/>
    <property type="molecule type" value="Genomic_DNA"/>
</dbReference>
<feature type="compositionally biased region" description="Basic and acidic residues" evidence="1">
    <location>
        <begin position="452"/>
        <end position="472"/>
    </location>
</feature>
<feature type="compositionally biased region" description="Polar residues" evidence="1">
    <location>
        <begin position="190"/>
        <end position="200"/>
    </location>
</feature>
<organism evidence="3 4">
    <name type="scientific">Puccinia striiformis f. sp. tritici PST-78</name>
    <dbReference type="NCBI Taxonomy" id="1165861"/>
    <lineage>
        <taxon>Eukaryota</taxon>
        <taxon>Fungi</taxon>
        <taxon>Dikarya</taxon>
        <taxon>Basidiomycota</taxon>
        <taxon>Pucciniomycotina</taxon>
        <taxon>Pucciniomycetes</taxon>
        <taxon>Pucciniales</taxon>
        <taxon>Pucciniaceae</taxon>
        <taxon>Puccinia</taxon>
    </lineage>
</organism>
<gene>
    <name evidence="3" type="ORF">PSTG_02984</name>
</gene>
<evidence type="ECO:0000313" key="4">
    <source>
        <dbReference type="Proteomes" id="UP000054564"/>
    </source>
</evidence>
<feature type="chain" id="PRO_5005550742" evidence="2">
    <location>
        <begin position="23"/>
        <end position="1025"/>
    </location>
</feature>
<dbReference type="Proteomes" id="UP000054564">
    <property type="component" value="Unassembled WGS sequence"/>
</dbReference>
<reference evidence="4" key="1">
    <citation type="submission" date="2014-03" db="EMBL/GenBank/DDBJ databases">
        <title>The Genome Sequence of Puccinia striiformis f. sp. tritici PST-78.</title>
        <authorList>
            <consortium name="The Broad Institute Genome Sequencing Platform"/>
            <person name="Cuomo C."/>
            <person name="Hulbert S."/>
            <person name="Chen X."/>
            <person name="Walker B."/>
            <person name="Young S.K."/>
            <person name="Zeng Q."/>
            <person name="Gargeya S."/>
            <person name="Fitzgerald M."/>
            <person name="Haas B."/>
            <person name="Abouelleil A."/>
            <person name="Alvarado L."/>
            <person name="Arachchi H.M."/>
            <person name="Berlin A.M."/>
            <person name="Chapman S.B."/>
            <person name="Goldberg J."/>
            <person name="Griggs A."/>
            <person name="Gujja S."/>
            <person name="Hansen M."/>
            <person name="Howarth C."/>
            <person name="Imamovic A."/>
            <person name="Larimer J."/>
            <person name="McCowan C."/>
            <person name="Montmayeur A."/>
            <person name="Murphy C."/>
            <person name="Neiman D."/>
            <person name="Pearson M."/>
            <person name="Priest M."/>
            <person name="Roberts A."/>
            <person name="Saif S."/>
            <person name="Shea T."/>
            <person name="Sisk P."/>
            <person name="Sykes S."/>
            <person name="Wortman J."/>
            <person name="Nusbaum C."/>
            <person name="Birren B."/>
        </authorList>
    </citation>
    <scope>NUCLEOTIDE SEQUENCE [LARGE SCALE GENOMIC DNA]</scope>
    <source>
        <strain evidence="4">race PST-78</strain>
    </source>
</reference>
<evidence type="ECO:0000256" key="2">
    <source>
        <dbReference type="SAM" id="SignalP"/>
    </source>
</evidence>
<sequence length="1025" mass="117374">MRWHDLTWILLTLETFLHRSSSMATSLGAATHLPQDCGYEEALRDSDTVDRVASLALDSGPGPSDPVNDKSVESTHIPKNAWRNGFTIPPAGHDHQLRYDSGTSQVWHSLLLHPRDLWTSSAALENEYAGTWNSVHWPEVSRVPEPHNAERNDRGIGVQMNHIPVPVMHGDHDQTRRWQADLHINHKSKLSQPTDTPTRSQTDKTLKDRKQLDIGKTPDIQPEDTSGISKNVPDNPLSRSEGDPIESTTEKHHVTGKKEKPEKHSIHYEKSSASTSLDSSNDASYPKPITFEITCAKGKKLLEEEEPIIATKSAFVPKRKNKKGSYFDTGKKVSTMAKGRKVIYTLSEEEKFQQQVAWRLKKKWDVQDVPRDRNNENPYIAGTSHSLDISKPIQANSHQDELPLLVQKELLPNPIIEPPLEEKKTCGVSQAKLDSGNQEEEATLMSPKEPFTERAKNGEKGKFDNQNGEKGKFHNPKHIGMQDKQSKLWAINLLNPGSDSPDMIPTSEEKHILDLIKNRELPKHFRLITKAGIRFDVEYDAQAQILNSEFQKFKASQRLQKLLPSPRSIMSSLEIELPFTKKIEQVYDDMISTPPKQGLKRTRLCDYSKSTVEMFFEIWGWEAVKSWERNRLDIQLMTQLALILNLEHKTSHLGISPMFGKTDLYDRFMIMYLEKKKFSKIVNSIYNIIGKEEGARRLEAFCKYLRYHTTAGNYALKRHTWFMEGLQKVHQVAYFDFQLGLSELPESQVELNPFPNWYGKKIEEKDLKDFLVSICGRTDAAKKLELRDYLKEVPHLSDWWLNVGLESAIRKFGIDLLKILKIGNALQFGFKDFLGDALIEDRIPTEDAFLTILNIMTDSGSLPWIESAERSWFYNFCGSFYQDRLRQLSHLVASRKLTLQTGRTHATGWALIWCDLGLNISEIPSISQSLESPVQIQQKIKKYENLSNYEKLAIAIWSKSLSAMPLSSEGGRRVKFLSPLIEHRGLPLFADKTKKKKGEDLHYRADIQISWKFFKDWARYSLSRS</sequence>
<keyword evidence="4" id="KW-1185">Reference proteome</keyword>
<feature type="region of interest" description="Disordered" evidence="1">
    <location>
        <begin position="185"/>
        <end position="284"/>
    </location>
</feature>
<feature type="signal peptide" evidence="2">
    <location>
        <begin position="1"/>
        <end position="22"/>
    </location>
</feature>
<evidence type="ECO:0000256" key="1">
    <source>
        <dbReference type="SAM" id="MobiDB-lite"/>
    </source>
</evidence>
<comment type="caution">
    <text evidence="3">The sequence shown here is derived from an EMBL/GenBank/DDBJ whole genome shotgun (WGS) entry which is preliminary data.</text>
</comment>
<dbReference type="OrthoDB" id="2504757at2759"/>
<dbReference type="AlphaFoldDB" id="A0A0L0VXG5"/>
<name>A0A0L0VXG5_9BASI</name>
<accession>A0A0L0VXG5</accession>
<feature type="compositionally biased region" description="Low complexity" evidence="1">
    <location>
        <begin position="271"/>
        <end position="284"/>
    </location>
</feature>
<feature type="region of interest" description="Disordered" evidence="1">
    <location>
        <begin position="452"/>
        <end position="479"/>
    </location>
</feature>
<protein>
    <submittedName>
        <fullName evidence="3">Uncharacterized protein</fullName>
    </submittedName>
</protein>
<feature type="compositionally biased region" description="Basic and acidic residues" evidence="1">
    <location>
        <begin position="248"/>
        <end position="270"/>
    </location>
</feature>